<feature type="region of interest" description="Disordered" evidence="1">
    <location>
        <begin position="22"/>
        <end position="93"/>
    </location>
</feature>
<feature type="region of interest" description="Disordered" evidence="1">
    <location>
        <begin position="402"/>
        <end position="426"/>
    </location>
</feature>
<accession>A0A0P1BNR0</accession>
<proteinExistence type="predicted"/>
<organism evidence="2 3">
    <name type="scientific">Ceraceosorus bombacis</name>
    <dbReference type="NCBI Taxonomy" id="401625"/>
    <lineage>
        <taxon>Eukaryota</taxon>
        <taxon>Fungi</taxon>
        <taxon>Dikarya</taxon>
        <taxon>Basidiomycota</taxon>
        <taxon>Ustilaginomycotina</taxon>
        <taxon>Exobasidiomycetes</taxon>
        <taxon>Ceraceosorales</taxon>
        <taxon>Ceraceosoraceae</taxon>
        <taxon>Ceraceosorus</taxon>
    </lineage>
</organism>
<evidence type="ECO:0000313" key="2">
    <source>
        <dbReference type="EMBL" id="CEH18471.1"/>
    </source>
</evidence>
<feature type="compositionally biased region" description="Basic and acidic residues" evidence="1">
    <location>
        <begin position="359"/>
        <end position="370"/>
    </location>
</feature>
<protein>
    <submittedName>
        <fullName evidence="2">Uncharacterized protein</fullName>
    </submittedName>
</protein>
<feature type="compositionally biased region" description="Basic and acidic residues" evidence="1">
    <location>
        <begin position="50"/>
        <end position="74"/>
    </location>
</feature>
<keyword evidence="3" id="KW-1185">Reference proteome</keyword>
<dbReference type="EMBL" id="CCYA01000270">
    <property type="protein sequence ID" value="CEH18471.1"/>
    <property type="molecule type" value="Genomic_DNA"/>
</dbReference>
<reference evidence="2 3" key="1">
    <citation type="submission" date="2014-09" db="EMBL/GenBank/DDBJ databases">
        <authorList>
            <person name="Magalhaes I.L.F."/>
            <person name="Oliveira U."/>
            <person name="Santos F.R."/>
            <person name="Vidigal T.H.D.A."/>
            <person name="Brescovit A.D."/>
            <person name="Santos A.J."/>
        </authorList>
    </citation>
    <scope>NUCLEOTIDE SEQUENCE [LARGE SCALE GENOMIC DNA]</scope>
</reference>
<evidence type="ECO:0000313" key="3">
    <source>
        <dbReference type="Proteomes" id="UP000054845"/>
    </source>
</evidence>
<feature type="region of interest" description="Disordered" evidence="1">
    <location>
        <begin position="349"/>
        <end position="370"/>
    </location>
</feature>
<dbReference type="Proteomes" id="UP000054845">
    <property type="component" value="Unassembled WGS sequence"/>
</dbReference>
<name>A0A0P1BNR0_9BASI</name>
<sequence length="465" mass="52537">MTSKSAPVHLVEAQWRERAANFGHKRSHRGGLHTSSVTLDGSRSTSSGRWETHTRDAPARRGYDVPERNERHTEGTALWNDASANPSSSRPSIPASAQIRLANVKIDNVPHGATPHDIYRLSPISRHITAFRFRLRSKDLSKAGRVYLSFDPSTIRSCEPAYPLDEKGKEVWKEAIGMRGSVLGRARDAADKWVKEVNGSILAGQLLKVTPFSLPIPLPVSSSALLSRLIQTESGKLVHLQGLPANLTALHLERILKSYGGPGVGATSAAGRYEIRQGKIKNVSGEVGPVWRECGVIKVIPKEQSEPPRASFLIRLQTVPEANRLVHEWDGRVWEHKLGEVIDTAPRFTDPSLATSKTSGDRHRTLDSREDEKFRSAFHRKQNLVERRRQRLERNFEEYIEAEEEEAGEEEWGEDQEEEALLRGELSEKKDGRLERRLRRNHTRLQRMQHLLIRNTHIVKANVLY</sequence>
<feature type="compositionally biased region" description="Low complexity" evidence="1">
    <location>
        <begin position="82"/>
        <end position="93"/>
    </location>
</feature>
<evidence type="ECO:0000256" key="1">
    <source>
        <dbReference type="SAM" id="MobiDB-lite"/>
    </source>
</evidence>
<dbReference type="AlphaFoldDB" id="A0A0P1BNR0"/>
<feature type="compositionally biased region" description="Acidic residues" evidence="1">
    <location>
        <begin position="402"/>
        <end position="419"/>
    </location>
</feature>
<feature type="compositionally biased region" description="Polar residues" evidence="1">
    <location>
        <begin position="33"/>
        <end position="49"/>
    </location>
</feature>
<dbReference type="OrthoDB" id="10317413at2759"/>